<comment type="caution">
    <text evidence="10">The sequence shown here is derived from an EMBL/GenBank/DDBJ whole genome shotgun (WGS) entry which is preliminary data.</text>
</comment>
<evidence type="ECO:0000256" key="6">
    <source>
        <dbReference type="ARBA" id="ARBA00023002"/>
    </source>
</evidence>
<dbReference type="SUPFAM" id="SSF51905">
    <property type="entry name" value="FAD/NAD(P)-binding domain"/>
    <property type="match status" value="1"/>
</dbReference>
<dbReference type="InterPro" id="IPR036188">
    <property type="entry name" value="FAD/NAD-bd_sf"/>
</dbReference>
<evidence type="ECO:0000259" key="9">
    <source>
        <dbReference type="PROSITE" id="PS51253"/>
    </source>
</evidence>
<feature type="domain" description="HTH CENPB-type" evidence="9">
    <location>
        <begin position="268"/>
        <end position="332"/>
    </location>
</feature>
<comment type="similarity">
    <text evidence="2">Belongs to the FAD-binding monooxygenase family.</text>
</comment>
<keyword evidence="5" id="KW-0521">NADP</keyword>
<dbReference type="Proteomes" id="UP000076584">
    <property type="component" value="Unassembled WGS sequence"/>
</dbReference>
<keyword evidence="8" id="KW-0238">DNA-binding</keyword>
<proteinExistence type="inferred from homology"/>
<evidence type="ECO:0000313" key="10">
    <source>
        <dbReference type="EMBL" id="KZL82372.1"/>
    </source>
</evidence>
<evidence type="ECO:0000256" key="2">
    <source>
        <dbReference type="ARBA" id="ARBA00010139"/>
    </source>
</evidence>
<keyword evidence="11" id="KW-1185">Reference proteome</keyword>
<comment type="cofactor">
    <cofactor evidence="1">
        <name>FAD</name>
        <dbReference type="ChEBI" id="CHEBI:57692"/>
    </cofactor>
</comment>
<evidence type="ECO:0000256" key="3">
    <source>
        <dbReference type="ARBA" id="ARBA00022630"/>
    </source>
</evidence>
<dbReference type="STRING" id="1573173.A0A167CBD1"/>
<gene>
    <name evidence="10" type="ORF">CI238_13121</name>
</gene>
<evidence type="ECO:0000256" key="4">
    <source>
        <dbReference type="ARBA" id="ARBA00022827"/>
    </source>
</evidence>
<keyword evidence="4" id="KW-0274">FAD</keyword>
<dbReference type="PANTHER" id="PTHR43098:SF3">
    <property type="entry name" value="L-ORNITHINE N(5)-MONOOXYGENASE-RELATED"/>
    <property type="match status" value="1"/>
</dbReference>
<dbReference type="EMBL" id="LFIW01001412">
    <property type="protein sequence ID" value="KZL82372.1"/>
    <property type="molecule type" value="Genomic_DNA"/>
</dbReference>
<evidence type="ECO:0000313" key="11">
    <source>
        <dbReference type="Proteomes" id="UP000076584"/>
    </source>
</evidence>
<evidence type="ECO:0000256" key="7">
    <source>
        <dbReference type="ARBA" id="ARBA00023033"/>
    </source>
</evidence>
<evidence type="ECO:0000256" key="8">
    <source>
        <dbReference type="ARBA" id="ARBA00023125"/>
    </source>
</evidence>
<dbReference type="InterPro" id="IPR050775">
    <property type="entry name" value="FAD-binding_Monooxygenases"/>
</dbReference>
<dbReference type="GO" id="GO:0004497">
    <property type="term" value="F:monooxygenase activity"/>
    <property type="evidence" value="ECO:0007669"/>
    <property type="project" value="UniProtKB-KW"/>
</dbReference>
<organism evidence="10 11">
    <name type="scientific">Colletotrichum incanum</name>
    <name type="common">Soybean anthracnose fungus</name>
    <dbReference type="NCBI Taxonomy" id="1573173"/>
    <lineage>
        <taxon>Eukaryota</taxon>
        <taxon>Fungi</taxon>
        <taxon>Dikarya</taxon>
        <taxon>Ascomycota</taxon>
        <taxon>Pezizomycotina</taxon>
        <taxon>Sordariomycetes</taxon>
        <taxon>Hypocreomycetidae</taxon>
        <taxon>Glomerellales</taxon>
        <taxon>Glomerellaceae</taxon>
        <taxon>Colletotrichum</taxon>
        <taxon>Colletotrichum spaethianum species complex</taxon>
    </lineage>
</organism>
<dbReference type="Gene3D" id="3.50.50.60">
    <property type="entry name" value="FAD/NAD(P)-binding domain"/>
    <property type="match status" value="1"/>
</dbReference>
<feature type="non-terminal residue" evidence="10">
    <location>
        <position position="1"/>
    </location>
</feature>
<keyword evidence="6" id="KW-0560">Oxidoreductase</keyword>
<reference evidence="10 11" key="1">
    <citation type="submission" date="2015-06" db="EMBL/GenBank/DDBJ databases">
        <title>Survival trade-offs in plant roots during colonization by closely related pathogenic and mutualistic fungi.</title>
        <authorList>
            <person name="Hacquard S."/>
            <person name="Kracher B."/>
            <person name="Hiruma K."/>
            <person name="Weinman A."/>
            <person name="Muench P."/>
            <person name="Garrido Oter R."/>
            <person name="Ver Loren van Themaat E."/>
            <person name="Dallerey J.-F."/>
            <person name="Damm U."/>
            <person name="Henrissat B."/>
            <person name="Lespinet O."/>
            <person name="Thon M."/>
            <person name="Kemen E."/>
            <person name="McHardy A.C."/>
            <person name="Schulze-Lefert P."/>
            <person name="O'Connell R.J."/>
        </authorList>
    </citation>
    <scope>NUCLEOTIDE SEQUENCE [LARGE SCALE GENOMIC DNA]</scope>
    <source>
        <strain evidence="10 11">MAFF 238704</strain>
    </source>
</reference>
<protein>
    <submittedName>
        <fullName evidence="10">Cyclopentanone-monooxygenase</fullName>
    </submittedName>
</protein>
<dbReference type="InterPro" id="IPR006600">
    <property type="entry name" value="HTH_CenpB_DNA-bd_dom"/>
</dbReference>
<accession>A0A167CBD1</accession>
<dbReference type="Pfam" id="PF03221">
    <property type="entry name" value="HTH_Tnp_Tc5"/>
    <property type="match status" value="1"/>
</dbReference>
<evidence type="ECO:0000256" key="1">
    <source>
        <dbReference type="ARBA" id="ARBA00001974"/>
    </source>
</evidence>
<dbReference type="AlphaFoldDB" id="A0A167CBD1"/>
<dbReference type="PANTHER" id="PTHR43098">
    <property type="entry name" value="L-ORNITHINE N(5)-MONOOXYGENASE-RELATED"/>
    <property type="match status" value="1"/>
</dbReference>
<keyword evidence="3" id="KW-0285">Flavoprotein</keyword>
<keyword evidence="7 10" id="KW-0503">Monooxygenase</keyword>
<evidence type="ECO:0000256" key="5">
    <source>
        <dbReference type="ARBA" id="ARBA00022857"/>
    </source>
</evidence>
<dbReference type="PROSITE" id="PS51253">
    <property type="entry name" value="HTH_CENPB"/>
    <property type="match status" value="1"/>
</dbReference>
<name>A0A167CBD1_COLIC</name>
<dbReference type="GO" id="GO:0003677">
    <property type="term" value="F:DNA binding"/>
    <property type="evidence" value="ECO:0007669"/>
    <property type="project" value="UniProtKB-KW"/>
</dbReference>
<sequence length="332" mass="38232">LYDFWVRKTRSRMTDPKKRDIVAPLDQFEWFGATRVNLEMDYYEMLDRPNVKLIDLKKTPIQSFDRQGIVTKTPDAITHHDMDIVIMATGYDSLTGSLLDMNIRDKHGVQLRDAWKNGISTYLGMMVPNMPNAFVLYGPQGPTTQTNAPPFIELQVDWVVSLLERMREDGLRSIEPSEESCRSWKSLVMDVFESTLFRDSTAWWTGANIPHKNIEPLVFLVLSYPGSQGWVWVSRKDPKLSVRAAAKIYQVSRVTLTRRLNGTPSRRDTMPNSRNLTLLEEEKLVNYILDLDARSFPPRITGVEEMANYLLADRDAPPVGKHWALNFVKRQP</sequence>